<evidence type="ECO:0000256" key="5">
    <source>
        <dbReference type="ARBA" id="ARBA00022977"/>
    </source>
</evidence>
<comment type="catalytic activity">
    <reaction evidence="2">
        <text>4-amino-2-methyl-5-(phosphooxymethyl)pyrimidine + ATP = 4-amino-2-methyl-5-(diphosphooxymethyl)pyrimidine + ADP</text>
        <dbReference type="Rhea" id="RHEA:19893"/>
        <dbReference type="ChEBI" id="CHEBI:30616"/>
        <dbReference type="ChEBI" id="CHEBI:57841"/>
        <dbReference type="ChEBI" id="CHEBI:58354"/>
        <dbReference type="ChEBI" id="CHEBI:456216"/>
        <dbReference type="EC" id="2.7.4.7"/>
    </reaction>
</comment>
<evidence type="ECO:0000256" key="1">
    <source>
        <dbReference type="ARBA" id="ARBA00000151"/>
    </source>
</evidence>
<dbReference type="CDD" id="cd01169">
    <property type="entry name" value="HMPP_kinase"/>
    <property type="match status" value="1"/>
</dbReference>
<proteinExistence type="predicted"/>
<dbReference type="Pfam" id="PF08543">
    <property type="entry name" value="Phos_pyr_kin"/>
    <property type="match status" value="1"/>
</dbReference>
<keyword evidence="8" id="KW-1185">Reference proteome</keyword>
<dbReference type="EC" id="2.7.4.7" evidence="7"/>
<reference evidence="8" key="1">
    <citation type="journal article" date="2019" name="Int. J. Syst. Evol. Microbiol.">
        <title>The Global Catalogue of Microorganisms (GCM) 10K type strain sequencing project: providing services to taxonomists for standard genome sequencing and annotation.</title>
        <authorList>
            <consortium name="The Broad Institute Genomics Platform"/>
            <consortium name="The Broad Institute Genome Sequencing Center for Infectious Disease"/>
            <person name="Wu L."/>
            <person name="Ma J."/>
        </authorList>
    </citation>
    <scope>NUCLEOTIDE SEQUENCE [LARGE SCALE GENOMIC DNA]</scope>
    <source>
        <strain evidence="8">CGMCC 4.7289</strain>
    </source>
</reference>
<name>A0ABV8LGW1_9ACTN</name>
<dbReference type="Gene3D" id="3.40.1190.20">
    <property type="match status" value="1"/>
</dbReference>
<evidence type="ECO:0000256" key="3">
    <source>
        <dbReference type="ARBA" id="ARBA00003848"/>
    </source>
</evidence>
<comment type="catalytic activity">
    <reaction evidence="1">
        <text>4-amino-5-hydroxymethyl-2-methylpyrimidine + ATP = 4-amino-2-methyl-5-(phosphooxymethyl)pyrimidine + ADP + H(+)</text>
        <dbReference type="Rhea" id="RHEA:23096"/>
        <dbReference type="ChEBI" id="CHEBI:15378"/>
        <dbReference type="ChEBI" id="CHEBI:16892"/>
        <dbReference type="ChEBI" id="CHEBI:30616"/>
        <dbReference type="ChEBI" id="CHEBI:58354"/>
        <dbReference type="ChEBI" id="CHEBI:456216"/>
        <dbReference type="EC" id="2.7.1.49"/>
    </reaction>
</comment>
<dbReference type="Proteomes" id="UP001595816">
    <property type="component" value="Unassembled WGS sequence"/>
</dbReference>
<dbReference type="GO" id="GO:0008972">
    <property type="term" value="F:phosphomethylpyrimidine kinase activity"/>
    <property type="evidence" value="ECO:0007669"/>
    <property type="project" value="UniProtKB-EC"/>
</dbReference>
<evidence type="ECO:0000313" key="8">
    <source>
        <dbReference type="Proteomes" id="UP001595816"/>
    </source>
</evidence>
<evidence type="ECO:0000256" key="4">
    <source>
        <dbReference type="ARBA" id="ARBA00004769"/>
    </source>
</evidence>
<evidence type="ECO:0000259" key="6">
    <source>
        <dbReference type="Pfam" id="PF08543"/>
    </source>
</evidence>
<dbReference type="PANTHER" id="PTHR20858:SF17">
    <property type="entry name" value="HYDROXYMETHYLPYRIMIDINE_PHOSPHOMETHYLPYRIMIDINE KINASE THI20-RELATED"/>
    <property type="match status" value="1"/>
</dbReference>
<dbReference type="EC" id="2.7.1.49" evidence="7"/>
<evidence type="ECO:0000313" key="7">
    <source>
        <dbReference type="EMBL" id="MFC4129756.1"/>
    </source>
</evidence>
<dbReference type="SUPFAM" id="SSF53613">
    <property type="entry name" value="Ribokinase-like"/>
    <property type="match status" value="1"/>
</dbReference>
<dbReference type="InterPro" id="IPR004399">
    <property type="entry name" value="HMP/HMP-P_kinase_dom"/>
</dbReference>
<gene>
    <name evidence="7" type="primary">thiD</name>
    <name evidence="7" type="ORF">ACFOZ4_03980</name>
</gene>
<accession>A0ABV8LGW1</accession>
<comment type="caution">
    <text evidence="7">The sequence shown here is derived from an EMBL/GenBank/DDBJ whole genome shotgun (WGS) entry which is preliminary data.</text>
</comment>
<sequence length="263" mass="26932">MKTPPVALTVAGSDPGGGAGIQADLKVFAAHGCYGTSVITALTAQNTLGVQDLYLIPSPVVGTQLAAVLDDMPVAAAKVGMLASAQAAAEVAARARNGAFPHLVIDPVLRASTGRSLGVRAAIERLLPYATVLTPNREEASALVGWEVTTAADMAGAASQLASGRGDVTIVITGGDMPGDDSVDVVWTQHGAKSLRARRVPTPNNHGTGCTFSAAITALLAHGAEVENAIRLAKEYVARALTGAVDWRLGAGAGPLDHFEWRR</sequence>
<organism evidence="7 8">
    <name type="scientific">Hamadaea flava</name>
    <dbReference type="NCBI Taxonomy" id="1742688"/>
    <lineage>
        <taxon>Bacteria</taxon>
        <taxon>Bacillati</taxon>
        <taxon>Actinomycetota</taxon>
        <taxon>Actinomycetes</taxon>
        <taxon>Micromonosporales</taxon>
        <taxon>Micromonosporaceae</taxon>
        <taxon>Hamadaea</taxon>
    </lineage>
</organism>
<dbReference type="EMBL" id="JBHSAY010000003">
    <property type="protein sequence ID" value="MFC4129756.1"/>
    <property type="molecule type" value="Genomic_DNA"/>
</dbReference>
<feature type="domain" description="Pyridoxamine kinase/Phosphomethylpyrimidine kinase" evidence="6">
    <location>
        <begin position="14"/>
        <end position="256"/>
    </location>
</feature>
<dbReference type="InterPro" id="IPR013749">
    <property type="entry name" value="PM/HMP-P_kinase-1"/>
</dbReference>
<protein>
    <submittedName>
        <fullName evidence="7">Bifunctional hydroxymethylpyrimidine kinase/phosphomethylpyrimidine kinase</fullName>
        <ecNumber evidence="7">2.7.1.49</ecNumber>
        <ecNumber evidence="7">2.7.4.7</ecNumber>
    </submittedName>
</protein>
<evidence type="ECO:0000256" key="2">
    <source>
        <dbReference type="ARBA" id="ARBA00000565"/>
    </source>
</evidence>
<dbReference type="GO" id="GO:0008902">
    <property type="term" value="F:hydroxymethylpyrimidine kinase activity"/>
    <property type="evidence" value="ECO:0007669"/>
    <property type="project" value="UniProtKB-EC"/>
</dbReference>
<keyword evidence="7" id="KW-0808">Transferase</keyword>
<dbReference type="NCBIfam" id="TIGR00097">
    <property type="entry name" value="HMP-P_kinase"/>
    <property type="match status" value="1"/>
</dbReference>
<comment type="function">
    <text evidence="3">Catalyzes the phosphorylation of hydroxymethylpyrimidine phosphate (HMP-P) to HMP-PP, and of HMP to HMP-P.</text>
</comment>
<dbReference type="RefSeq" id="WP_253759982.1">
    <property type="nucleotide sequence ID" value="NZ_JAMZDZ010000001.1"/>
</dbReference>
<dbReference type="PANTHER" id="PTHR20858">
    <property type="entry name" value="PHOSPHOMETHYLPYRIMIDINE KINASE"/>
    <property type="match status" value="1"/>
</dbReference>
<keyword evidence="7" id="KW-0418">Kinase</keyword>
<keyword evidence="5" id="KW-0784">Thiamine biosynthesis</keyword>
<dbReference type="InterPro" id="IPR029056">
    <property type="entry name" value="Ribokinase-like"/>
</dbReference>
<comment type="pathway">
    <text evidence="4">Cofactor biosynthesis; thiamine diphosphate biosynthesis; 4-amino-2-methyl-5-diphosphomethylpyrimidine from 5-amino-1-(5-phospho-D-ribosyl)imidazole: step 3/3.</text>
</comment>